<dbReference type="PANTHER" id="PTHR31080:SF64">
    <property type="entry name" value="PLANT INVERTASE_PECTIN METHYLESTERASE INHIBITOR SUPERFAMILY PROTEIN"/>
    <property type="match status" value="1"/>
</dbReference>
<dbReference type="OMA" id="IRTNCAT"/>
<dbReference type="CDD" id="cd15798">
    <property type="entry name" value="PMEI-like_3"/>
    <property type="match status" value="1"/>
</dbReference>
<organism evidence="4 5">
    <name type="scientific">Zostera marina</name>
    <name type="common">Eelgrass</name>
    <dbReference type="NCBI Taxonomy" id="29655"/>
    <lineage>
        <taxon>Eukaryota</taxon>
        <taxon>Viridiplantae</taxon>
        <taxon>Streptophyta</taxon>
        <taxon>Embryophyta</taxon>
        <taxon>Tracheophyta</taxon>
        <taxon>Spermatophyta</taxon>
        <taxon>Magnoliopsida</taxon>
        <taxon>Liliopsida</taxon>
        <taxon>Zosteraceae</taxon>
        <taxon>Zostera</taxon>
    </lineage>
</organism>
<accession>A0A0K9PAM2</accession>
<dbReference type="GO" id="GO:0009505">
    <property type="term" value="C:plant-type cell wall"/>
    <property type="evidence" value="ECO:0000318"/>
    <property type="project" value="GO_Central"/>
</dbReference>
<gene>
    <name evidence="4" type="ORF">ZOSMA_32G00820</name>
</gene>
<evidence type="ECO:0000259" key="3">
    <source>
        <dbReference type="SMART" id="SM00856"/>
    </source>
</evidence>
<keyword evidence="5" id="KW-1185">Reference proteome</keyword>
<name>A0A0K9PAM2_ZOSMR</name>
<dbReference type="SMART" id="SM00856">
    <property type="entry name" value="PMEI"/>
    <property type="match status" value="1"/>
</dbReference>
<dbReference type="GO" id="GO:0009827">
    <property type="term" value="P:plant-type cell wall modification"/>
    <property type="evidence" value="ECO:0000318"/>
    <property type="project" value="GO_Central"/>
</dbReference>
<dbReference type="Pfam" id="PF04043">
    <property type="entry name" value="PMEI"/>
    <property type="match status" value="1"/>
</dbReference>
<dbReference type="Gene3D" id="1.20.140.40">
    <property type="entry name" value="Invertase/pectin methylesterase inhibitor family protein"/>
    <property type="match status" value="1"/>
</dbReference>
<feature type="domain" description="Pectinesterase inhibitor" evidence="3">
    <location>
        <begin position="31"/>
        <end position="192"/>
    </location>
</feature>
<sequence>MASPRLIALAVTFIGISTVRSSSTEAHAPFKINCFIWRSCKVTQYHRLCYASLSSHAKSIGKDQIKLAISAAEVSESRIRIVATHVKSVLASSNSSKVALKDCIETLSDAESLTKQSATELKALKNAKGTNVAWHVKNAQTWLSAVITNEETCMDGLTNDGRGLSSTNTSATKVVIRKVRKIEQFSSNALALTNSLVCR</sequence>
<dbReference type="InterPro" id="IPR051955">
    <property type="entry name" value="PME_Inhibitor"/>
</dbReference>
<feature type="signal peptide" evidence="2">
    <location>
        <begin position="1"/>
        <end position="21"/>
    </location>
</feature>
<evidence type="ECO:0000313" key="5">
    <source>
        <dbReference type="Proteomes" id="UP000036987"/>
    </source>
</evidence>
<reference evidence="5" key="1">
    <citation type="journal article" date="2016" name="Nature">
        <title>The genome of the seagrass Zostera marina reveals angiosperm adaptation to the sea.</title>
        <authorList>
            <person name="Olsen J.L."/>
            <person name="Rouze P."/>
            <person name="Verhelst B."/>
            <person name="Lin Y.-C."/>
            <person name="Bayer T."/>
            <person name="Collen J."/>
            <person name="Dattolo E."/>
            <person name="De Paoli E."/>
            <person name="Dittami S."/>
            <person name="Maumus F."/>
            <person name="Michel G."/>
            <person name="Kersting A."/>
            <person name="Lauritano C."/>
            <person name="Lohaus R."/>
            <person name="Toepel M."/>
            <person name="Tonon T."/>
            <person name="Vanneste K."/>
            <person name="Amirebrahimi M."/>
            <person name="Brakel J."/>
            <person name="Bostroem C."/>
            <person name="Chovatia M."/>
            <person name="Grimwood J."/>
            <person name="Jenkins J.W."/>
            <person name="Jueterbock A."/>
            <person name="Mraz A."/>
            <person name="Stam W.T."/>
            <person name="Tice H."/>
            <person name="Bornberg-Bauer E."/>
            <person name="Green P.J."/>
            <person name="Pearson G.A."/>
            <person name="Procaccini G."/>
            <person name="Duarte C.M."/>
            <person name="Schmutz J."/>
            <person name="Reusch T.B.H."/>
            <person name="Van de Peer Y."/>
        </authorList>
    </citation>
    <scope>NUCLEOTIDE SEQUENCE [LARGE SCALE GENOMIC DNA]</scope>
    <source>
        <strain evidence="5">cv. Finnish</strain>
    </source>
</reference>
<dbReference type="NCBIfam" id="TIGR01614">
    <property type="entry name" value="PME_inhib"/>
    <property type="match status" value="1"/>
</dbReference>
<protein>
    <submittedName>
        <fullName evidence="4">Pectinesterase</fullName>
    </submittedName>
</protein>
<dbReference type="InterPro" id="IPR006501">
    <property type="entry name" value="Pectinesterase_inhib_dom"/>
</dbReference>
<dbReference type="SUPFAM" id="SSF101148">
    <property type="entry name" value="Plant invertase/pectin methylesterase inhibitor"/>
    <property type="match status" value="1"/>
</dbReference>
<keyword evidence="1 2" id="KW-0732">Signal</keyword>
<evidence type="ECO:0000256" key="2">
    <source>
        <dbReference type="SAM" id="SignalP"/>
    </source>
</evidence>
<dbReference type="PANTHER" id="PTHR31080">
    <property type="entry name" value="PECTINESTERASE INHIBITOR-LIKE"/>
    <property type="match status" value="1"/>
</dbReference>
<dbReference type="GO" id="GO:0004857">
    <property type="term" value="F:enzyme inhibitor activity"/>
    <property type="evidence" value="ECO:0000318"/>
    <property type="project" value="GO_Central"/>
</dbReference>
<proteinExistence type="predicted"/>
<dbReference type="Proteomes" id="UP000036987">
    <property type="component" value="Unassembled WGS sequence"/>
</dbReference>
<dbReference type="AlphaFoldDB" id="A0A0K9PAM2"/>
<comment type="caution">
    <text evidence="4">The sequence shown here is derived from an EMBL/GenBank/DDBJ whole genome shotgun (WGS) entry which is preliminary data.</text>
</comment>
<dbReference type="OrthoDB" id="1430376at2759"/>
<dbReference type="InterPro" id="IPR035513">
    <property type="entry name" value="Invertase/methylesterase_inhib"/>
</dbReference>
<dbReference type="EMBL" id="LFYR01001054">
    <property type="protein sequence ID" value="KMZ65297.1"/>
    <property type="molecule type" value="Genomic_DNA"/>
</dbReference>
<feature type="chain" id="PRO_5005527798" evidence="2">
    <location>
        <begin position="22"/>
        <end position="199"/>
    </location>
</feature>
<evidence type="ECO:0000256" key="1">
    <source>
        <dbReference type="ARBA" id="ARBA00022729"/>
    </source>
</evidence>
<evidence type="ECO:0000313" key="4">
    <source>
        <dbReference type="EMBL" id="KMZ65297.1"/>
    </source>
</evidence>